<proteinExistence type="predicted"/>
<comment type="caution">
    <text evidence="1">The sequence shown here is derived from an EMBL/GenBank/DDBJ whole genome shotgun (WGS) entry which is preliminary data.</text>
</comment>
<dbReference type="EMBL" id="CM023485">
    <property type="protein sequence ID" value="KAH6929742.1"/>
    <property type="molecule type" value="Genomic_DNA"/>
</dbReference>
<evidence type="ECO:0000313" key="2">
    <source>
        <dbReference type="Proteomes" id="UP000821845"/>
    </source>
</evidence>
<reference evidence="1" key="1">
    <citation type="submission" date="2020-05" db="EMBL/GenBank/DDBJ databases">
        <title>Large-scale comparative analyses of tick genomes elucidate their genetic diversity and vector capacities.</title>
        <authorList>
            <person name="Jia N."/>
            <person name="Wang J."/>
            <person name="Shi W."/>
            <person name="Du L."/>
            <person name="Sun Y."/>
            <person name="Zhan W."/>
            <person name="Jiang J."/>
            <person name="Wang Q."/>
            <person name="Zhang B."/>
            <person name="Ji P."/>
            <person name="Sakyi L.B."/>
            <person name="Cui X."/>
            <person name="Yuan T."/>
            <person name="Jiang B."/>
            <person name="Yang W."/>
            <person name="Lam T.T.-Y."/>
            <person name="Chang Q."/>
            <person name="Ding S."/>
            <person name="Wang X."/>
            <person name="Zhu J."/>
            <person name="Ruan X."/>
            <person name="Zhao L."/>
            <person name="Wei J."/>
            <person name="Que T."/>
            <person name="Du C."/>
            <person name="Cheng J."/>
            <person name="Dai P."/>
            <person name="Han X."/>
            <person name="Huang E."/>
            <person name="Gao Y."/>
            <person name="Liu J."/>
            <person name="Shao H."/>
            <person name="Ye R."/>
            <person name="Li L."/>
            <person name="Wei W."/>
            <person name="Wang X."/>
            <person name="Wang C."/>
            <person name="Yang T."/>
            <person name="Huo Q."/>
            <person name="Li W."/>
            <person name="Guo W."/>
            <person name="Chen H."/>
            <person name="Zhou L."/>
            <person name="Ni X."/>
            <person name="Tian J."/>
            <person name="Zhou Y."/>
            <person name="Sheng Y."/>
            <person name="Liu T."/>
            <person name="Pan Y."/>
            <person name="Xia L."/>
            <person name="Li J."/>
            <person name="Zhao F."/>
            <person name="Cao W."/>
        </authorList>
    </citation>
    <scope>NUCLEOTIDE SEQUENCE</scope>
    <source>
        <strain evidence="1">Hyas-2018</strain>
    </source>
</reference>
<accession>A0ACB7S6P1</accession>
<sequence length="93" mass="10433">MDLVEPPPPLVLSGNTTKNWGLFKQRGRSEAAKTALLLTIAGEDALEVFNNFSFSENESKDDYGTVTGKFEEYCRQQHNEVQSRDARNNALQP</sequence>
<gene>
    <name evidence="1" type="ORF">HPB50_005514</name>
</gene>
<dbReference type="Proteomes" id="UP000821845">
    <property type="component" value="Chromosome 5"/>
</dbReference>
<keyword evidence="2" id="KW-1185">Reference proteome</keyword>
<organism evidence="1 2">
    <name type="scientific">Hyalomma asiaticum</name>
    <name type="common">Tick</name>
    <dbReference type="NCBI Taxonomy" id="266040"/>
    <lineage>
        <taxon>Eukaryota</taxon>
        <taxon>Metazoa</taxon>
        <taxon>Ecdysozoa</taxon>
        <taxon>Arthropoda</taxon>
        <taxon>Chelicerata</taxon>
        <taxon>Arachnida</taxon>
        <taxon>Acari</taxon>
        <taxon>Parasitiformes</taxon>
        <taxon>Ixodida</taxon>
        <taxon>Ixodoidea</taxon>
        <taxon>Ixodidae</taxon>
        <taxon>Hyalomminae</taxon>
        <taxon>Hyalomma</taxon>
    </lineage>
</organism>
<protein>
    <submittedName>
        <fullName evidence="1">Uncharacterized protein</fullName>
    </submittedName>
</protein>
<evidence type="ECO:0000313" key="1">
    <source>
        <dbReference type="EMBL" id="KAH6929742.1"/>
    </source>
</evidence>
<name>A0ACB7S6P1_HYAAI</name>